<protein>
    <recommendedName>
        <fullName evidence="3">DUF2993 domain-containing protein</fullName>
    </recommendedName>
</protein>
<name>A0A2S1R5B0_9ACTN</name>
<dbReference type="RefSeq" id="WP_108846726.1">
    <property type="nucleotide sequence ID" value="NZ_CP015449.1"/>
</dbReference>
<dbReference type="InterPro" id="IPR021373">
    <property type="entry name" value="DUF2993"/>
</dbReference>
<evidence type="ECO:0000313" key="2">
    <source>
        <dbReference type="Proteomes" id="UP000244928"/>
    </source>
</evidence>
<dbReference type="Pfam" id="PF11209">
    <property type="entry name" value="LmeA"/>
    <property type="match status" value="1"/>
</dbReference>
<dbReference type="EMBL" id="CP015449">
    <property type="protein sequence ID" value="AWH91467.1"/>
    <property type="molecule type" value="Genomic_DNA"/>
</dbReference>
<organism evidence="1 2">
    <name type="scientific">Dietzia lutea</name>
    <dbReference type="NCBI Taxonomy" id="546160"/>
    <lineage>
        <taxon>Bacteria</taxon>
        <taxon>Bacillati</taxon>
        <taxon>Actinomycetota</taxon>
        <taxon>Actinomycetes</taxon>
        <taxon>Mycobacteriales</taxon>
        <taxon>Dietziaceae</taxon>
        <taxon>Dietzia</taxon>
    </lineage>
</organism>
<proteinExistence type="predicted"/>
<dbReference type="AlphaFoldDB" id="A0A2S1R5B0"/>
<evidence type="ECO:0000313" key="1">
    <source>
        <dbReference type="EMBL" id="AWH91467.1"/>
    </source>
</evidence>
<dbReference type="Proteomes" id="UP000244928">
    <property type="component" value="Chromosome"/>
</dbReference>
<accession>A0A2S1R5B0</accession>
<keyword evidence="2" id="KW-1185">Reference proteome</keyword>
<reference evidence="1 2" key="1">
    <citation type="submission" date="2016-04" db="EMBL/GenBank/DDBJ databases">
        <title>Complete genome sequence of Dietzia lutea YIM 80766T, a strain isolated from desert soil in Egypt.</title>
        <authorList>
            <person name="Zhao J."/>
            <person name="Hu B."/>
            <person name="Geng S."/>
            <person name="Nie Y."/>
            <person name="Tang Y."/>
        </authorList>
    </citation>
    <scope>NUCLEOTIDE SEQUENCE [LARGE SCALE GENOMIC DNA]</scope>
    <source>
        <strain evidence="1 2">YIM 80766</strain>
    </source>
</reference>
<sequence>MRIPRPAVVAVAAVALGAFVTETVYASRIEADLSTRIAPATPGSGPPSVTIGGGPGSRWIAPDTLASAAIRIEGVERPGLGPVAVEATATDVLVPDDPAAPPIAGESTVSVQITGDSLGPALGMRDVLVGAADDPSLAGGTEHRARVTGTLEGSDIRVSAFVDLVVDTRGARLVPVAPATGPAGFPAGDGELTLRRSALTLEPDVLPLGAAVEELTVTGGTITAAGAAARGGAPLDGLARPGH</sequence>
<gene>
    <name evidence="1" type="ORF">A6035_03945</name>
</gene>
<dbReference type="KEGG" id="dlu:A6035_03945"/>
<evidence type="ECO:0008006" key="3">
    <source>
        <dbReference type="Google" id="ProtNLM"/>
    </source>
</evidence>